<evidence type="ECO:0000256" key="2">
    <source>
        <dbReference type="ARBA" id="ARBA00023319"/>
    </source>
</evidence>
<dbReference type="Pfam" id="PF07679">
    <property type="entry name" value="I-set"/>
    <property type="match status" value="1"/>
</dbReference>
<evidence type="ECO:0000256" key="1">
    <source>
        <dbReference type="ARBA" id="ARBA00006692"/>
    </source>
</evidence>
<dbReference type="SUPFAM" id="SSF48726">
    <property type="entry name" value="Immunoglobulin"/>
    <property type="match status" value="1"/>
</dbReference>
<dbReference type="EMBL" id="JADWDJ010000010">
    <property type="protein sequence ID" value="KAG5274719.1"/>
    <property type="molecule type" value="Genomic_DNA"/>
</dbReference>
<comment type="similarity">
    <text evidence="1">Belongs to the protein kinase superfamily. CAMK Ser/Thr protein kinase family.</text>
</comment>
<comment type="caution">
    <text evidence="4">The sequence shown here is derived from an EMBL/GenBank/DDBJ whole genome shotgun (WGS) entry which is preliminary data.</text>
</comment>
<dbReference type="PROSITE" id="PS50835">
    <property type="entry name" value="IG_LIKE"/>
    <property type="match status" value="1"/>
</dbReference>
<evidence type="ECO:0000313" key="4">
    <source>
        <dbReference type="EMBL" id="KAG5274719.1"/>
    </source>
</evidence>
<dbReference type="Gene3D" id="2.60.40.10">
    <property type="entry name" value="Immunoglobulins"/>
    <property type="match status" value="1"/>
</dbReference>
<dbReference type="InterPro" id="IPR013783">
    <property type="entry name" value="Ig-like_fold"/>
</dbReference>
<gene>
    <name evidence="4" type="ORF">AALO_G00139400</name>
</gene>
<proteinExistence type="inferred from homology"/>
<protein>
    <recommendedName>
        <fullName evidence="3">Ig-like domain-containing protein</fullName>
    </recommendedName>
</protein>
<dbReference type="PANTHER" id="PTHR47633">
    <property type="entry name" value="IMMUNOGLOBULIN"/>
    <property type="match status" value="1"/>
</dbReference>
<organism evidence="4 5">
    <name type="scientific">Alosa alosa</name>
    <name type="common">allis shad</name>
    <dbReference type="NCBI Taxonomy" id="278164"/>
    <lineage>
        <taxon>Eukaryota</taxon>
        <taxon>Metazoa</taxon>
        <taxon>Chordata</taxon>
        <taxon>Craniata</taxon>
        <taxon>Vertebrata</taxon>
        <taxon>Euteleostomi</taxon>
        <taxon>Actinopterygii</taxon>
        <taxon>Neopterygii</taxon>
        <taxon>Teleostei</taxon>
        <taxon>Clupei</taxon>
        <taxon>Clupeiformes</taxon>
        <taxon>Clupeoidei</taxon>
        <taxon>Clupeidae</taxon>
        <taxon>Alosa</taxon>
    </lineage>
</organism>
<dbReference type="Proteomes" id="UP000823561">
    <property type="component" value="Chromosome 10"/>
</dbReference>
<evidence type="ECO:0000259" key="3">
    <source>
        <dbReference type="PROSITE" id="PS50835"/>
    </source>
</evidence>
<dbReference type="InterPro" id="IPR036179">
    <property type="entry name" value="Ig-like_dom_sf"/>
</dbReference>
<accession>A0AAV6GJS3</accession>
<dbReference type="InterPro" id="IPR007110">
    <property type="entry name" value="Ig-like_dom"/>
</dbReference>
<keyword evidence="2" id="KW-0393">Immunoglobulin domain</keyword>
<sequence length="73" mass="8073">MSCAVSGNPAPHVTWYRNNISVNTDTNYLISNTCGVCSMLILRVGPKDNSEYKVIAENQHGRAECTTKLTVRE</sequence>
<reference evidence="4" key="1">
    <citation type="submission" date="2020-10" db="EMBL/GenBank/DDBJ databases">
        <title>Chromosome-scale genome assembly of the Allis shad, Alosa alosa.</title>
        <authorList>
            <person name="Margot Z."/>
            <person name="Christophe K."/>
            <person name="Cabau C."/>
            <person name="Louis A."/>
            <person name="Berthelot C."/>
            <person name="Parey E."/>
            <person name="Roest Crollius H."/>
            <person name="Montfort J."/>
            <person name="Robinson-Rechavi M."/>
            <person name="Bucao C."/>
            <person name="Bouchez O."/>
            <person name="Gislard M."/>
            <person name="Lluch J."/>
            <person name="Milhes M."/>
            <person name="Lampietro C."/>
            <person name="Lopez Roques C."/>
            <person name="Donnadieu C."/>
            <person name="Braasch I."/>
            <person name="Desvignes T."/>
            <person name="Postlethwait J."/>
            <person name="Bobe J."/>
            <person name="Guiguen Y."/>
        </authorList>
    </citation>
    <scope>NUCLEOTIDE SEQUENCE</scope>
    <source>
        <strain evidence="4">M-15738</strain>
        <tissue evidence="4">Blood</tissue>
    </source>
</reference>
<evidence type="ECO:0000313" key="5">
    <source>
        <dbReference type="Proteomes" id="UP000823561"/>
    </source>
</evidence>
<dbReference type="FunFam" id="2.60.40.10:FF:000080">
    <property type="entry name" value="Myosin light chain kinase, smooth muscle"/>
    <property type="match status" value="1"/>
</dbReference>
<name>A0AAV6GJS3_9TELE</name>
<feature type="domain" description="Ig-like" evidence="3">
    <location>
        <begin position="1"/>
        <end position="70"/>
    </location>
</feature>
<keyword evidence="5" id="KW-1185">Reference proteome</keyword>
<dbReference type="AlphaFoldDB" id="A0AAV6GJS3"/>
<dbReference type="InterPro" id="IPR013098">
    <property type="entry name" value="Ig_I-set"/>
</dbReference>